<dbReference type="PROSITE" id="PS50883">
    <property type="entry name" value="EAL"/>
    <property type="match status" value="1"/>
</dbReference>
<name>A0ABV7FPJ3_9ALTE</name>
<sequence length="639" mass="72469">MSKQLATGFLIILTLVFVGTFLFNAQNTRVYIQQQLESHAQDTATSLGLSITPYIGDEESSPIVETMLQAIFDRGYYQAIVLLDNNNETIFSLEQTQTQNSVPTWFIHTFPLIAPSAETTVNDGWTIKGRLIVTSNLGLGYRQLYSNAKHSLFIFTVALIVTMLFLSLLVQNIVTKPLGALIRQANDISNRHFSIIQTQPKTPELSKITLALNKMSKALSAMFKQMTLQIDEYRRYAYEDSLTKTGNRRAFEMSLDVYTSKQSVLSHGFLFIIKASSLGEIHRQFGGDIGDNYLIELVDVIRSQTSKDYKNQSIYRLNGAEFAIIFEDIDEKLVSQVAKTIIQKTRRLEKSEHKNGFAHIGITRFERSSDKKKIFEQADSALTIAYAEDARWHMCATETVSHSNYVWREKLEEIITNRTAEFVCQPIKRNNGDVLYEEWFARLPDKRSSISSPMNQLISASIKLGYSLEIDKLIVVNLLKAAKNSDSQIGLNVSRFSLLNEEFNNWFTEMLTSYGSTCPKLVLEIPERALVQDVSLMQTFCKNLKALGVKITIEHFGAQLAGIAHLSNIRPDYLKIDGRFTRNIHLKKENQLFVNSLTSIAKGLSISVIAEMIESEEELIWLKTSGVELFQGYFIEEPK</sequence>
<gene>
    <name evidence="5" type="ORF">ACFOHL_06595</name>
</gene>
<dbReference type="InterPro" id="IPR001633">
    <property type="entry name" value="EAL_dom"/>
</dbReference>
<organism evidence="5 6">
    <name type="scientific">Agaribacter flavus</name>
    <dbReference type="NCBI Taxonomy" id="1902781"/>
    <lineage>
        <taxon>Bacteria</taxon>
        <taxon>Pseudomonadati</taxon>
        <taxon>Pseudomonadota</taxon>
        <taxon>Gammaproteobacteria</taxon>
        <taxon>Alteromonadales</taxon>
        <taxon>Alteromonadaceae</taxon>
        <taxon>Agaribacter</taxon>
    </lineage>
</organism>
<dbReference type="SUPFAM" id="SSF141868">
    <property type="entry name" value="EAL domain-like"/>
    <property type="match status" value="1"/>
</dbReference>
<dbReference type="SMART" id="SM00267">
    <property type="entry name" value="GGDEF"/>
    <property type="match status" value="1"/>
</dbReference>
<dbReference type="InterPro" id="IPR000160">
    <property type="entry name" value="GGDEF_dom"/>
</dbReference>
<dbReference type="InterPro" id="IPR003660">
    <property type="entry name" value="HAMP_dom"/>
</dbReference>
<evidence type="ECO:0000256" key="1">
    <source>
        <dbReference type="SAM" id="Phobius"/>
    </source>
</evidence>
<evidence type="ECO:0000259" key="3">
    <source>
        <dbReference type="PROSITE" id="PS50885"/>
    </source>
</evidence>
<feature type="domain" description="HAMP" evidence="3">
    <location>
        <begin position="172"/>
        <end position="224"/>
    </location>
</feature>
<dbReference type="Gene3D" id="3.30.110.200">
    <property type="match status" value="1"/>
</dbReference>
<dbReference type="InterPro" id="IPR042461">
    <property type="entry name" value="LapD_MoxY_peri_C"/>
</dbReference>
<keyword evidence="6" id="KW-1185">Reference proteome</keyword>
<dbReference type="Proteomes" id="UP001595478">
    <property type="component" value="Unassembled WGS sequence"/>
</dbReference>
<dbReference type="Pfam" id="PF16448">
    <property type="entry name" value="LapD_MoxY_N"/>
    <property type="match status" value="1"/>
</dbReference>
<comment type="caution">
    <text evidence="5">The sequence shown here is derived from an EMBL/GenBank/DDBJ whole genome shotgun (WGS) entry which is preliminary data.</text>
</comment>
<keyword evidence="1" id="KW-1133">Transmembrane helix</keyword>
<dbReference type="Gene3D" id="3.30.70.270">
    <property type="match status" value="1"/>
</dbReference>
<dbReference type="InterPro" id="IPR029787">
    <property type="entry name" value="Nucleotide_cyclase"/>
</dbReference>
<evidence type="ECO:0000259" key="2">
    <source>
        <dbReference type="PROSITE" id="PS50883"/>
    </source>
</evidence>
<evidence type="ECO:0000313" key="5">
    <source>
        <dbReference type="EMBL" id="MFC3121284.1"/>
    </source>
</evidence>
<protein>
    <submittedName>
        <fullName evidence="5">EAL domain-containing protein</fullName>
    </submittedName>
</protein>
<feature type="domain" description="GGDEF" evidence="4">
    <location>
        <begin position="266"/>
        <end position="399"/>
    </location>
</feature>
<dbReference type="PANTHER" id="PTHR33121">
    <property type="entry name" value="CYCLIC DI-GMP PHOSPHODIESTERASE PDEF"/>
    <property type="match status" value="1"/>
</dbReference>
<dbReference type="InterPro" id="IPR050706">
    <property type="entry name" value="Cyclic-di-GMP_PDE-like"/>
</dbReference>
<dbReference type="Pfam" id="PF00563">
    <property type="entry name" value="EAL"/>
    <property type="match status" value="1"/>
</dbReference>
<dbReference type="PROSITE" id="PS50885">
    <property type="entry name" value="HAMP"/>
    <property type="match status" value="1"/>
</dbReference>
<dbReference type="EMBL" id="JBHRSW010000008">
    <property type="protein sequence ID" value="MFC3121284.1"/>
    <property type="molecule type" value="Genomic_DNA"/>
</dbReference>
<dbReference type="Gene3D" id="6.20.270.20">
    <property type="entry name" value="LapD/MoxY periplasmic domain"/>
    <property type="match status" value="1"/>
</dbReference>
<feature type="transmembrane region" description="Helical" evidence="1">
    <location>
        <begin position="6"/>
        <end position="25"/>
    </location>
</feature>
<dbReference type="InterPro" id="IPR035919">
    <property type="entry name" value="EAL_sf"/>
</dbReference>
<feature type="transmembrane region" description="Helical" evidence="1">
    <location>
        <begin position="152"/>
        <end position="174"/>
    </location>
</feature>
<dbReference type="InterPro" id="IPR032244">
    <property type="entry name" value="LapD_MoxY_N"/>
</dbReference>
<dbReference type="InterPro" id="IPR043128">
    <property type="entry name" value="Rev_trsase/Diguanyl_cyclase"/>
</dbReference>
<dbReference type="RefSeq" id="WP_376919422.1">
    <property type="nucleotide sequence ID" value="NZ_JBHRSW010000008.1"/>
</dbReference>
<dbReference type="PROSITE" id="PS50887">
    <property type="entry name" value="GGDEF"/>
    <property type="match status" value="1"/>
</dbReference>
<evidence type="ECO:0000259" key="4">
    <source>
        <dbReference type="PROSITE" id="PS50887"/>
    </source>
</evidence>
<reference evidence="6" key="1">
    <citation type="journal article" date="2019" name="Int. J. Syst. Evol. Microbiol.">
        <title>The Global Catalogue of Microorganisms (GCM) 10K type strain sequencing project: providing services to taxonomists for standard genome sequencing and annotation.</title>
        <authorList>
            <consortium name="The Broad Institute Genomics Platform"/>
            <consortium name="The Broad Institute Genome Sequencing Center for Infectious Disease"/>
            <person name="Wu L."/>
            <person name="Ma J."/>
        </authorList>
    </citation>
    <scope>NUCLEOTIDE SEQUENCE [LARGE SCALE GENOMIC DNA]</scope>
    <source>
        <strain evidence="6">KCTC 52473</strain>
    </source>
</reference>
<dbReference type="Gene3D" id="6.10.340.10">
    <property type="match status" value="1"/>
</dbReference>
<dbReference type="SMART" id="SM00052">
    <property type="entry name" value="EAL"/>
    <property type="match status" value="1"/>
</dbReference>
<feature type="domain" description="EAL" evidence="2">
    <location>
        <begin position="404"/>
        <end position="639"/>
    </location>
</feature>
<dbReference type="SUPFAM" id="SSF55073">
    <property type="entry name" value="Nucleotide cyclase"/>
    <property type="match status" value="1"/>
</dbReference>
<keyword evidence="1" id="KW-0812">Transmembrane</keyword>
<dbReference type="CDD" id="cd01948">
    <property type="entry name" value="EAL"/>
    <property type="match status" value="1"/>
</dbReference>
<dbReference type="Pfam" id="PF00990">
    <property type="entry name" value="GGDEF"/>
    <property type="match status" value="1"/>
</dbReference>
<keyword evidence="1" id="KW-0472">Membrane</keyword>
<dbReference type="PANTHER" id="PTHR33121:SF79">
    <property type="entry name" value="CYCLIC DI-GMP PHOSPHODIESTERASE PDED-RELATED"/>
    <property type="match status" value="1"/>
</dbReference>
<proteinExistence type="predicted"/>
<dbReference type="Gene3D" id="3.20.20.450">
    <property type="entry name" value="EAL domain"/>
    <property type="match status" value="1"/>
</dbReference>
<accession>A0ABV7FPJ3</accession>
<evidence type="ECO:0000313" key="6">
    <source>
        <dbReference type="Proteomes" id="UP001595478"/>
    </source>
</evidence>